<keyword evidence="3" id="KW-1185">Reference proteome</keyword>
<keyword evidence="1" id="KW-0812">Transmembrane</keyword>
<evidence type="ECO:0000313" key="3">
    <source>
        <dbReference type="Proteomes" id="UP000001401"/>
    </source>
</evidence>
<evidence type="ECO:0000256" key="1">
    <source>
        <dbReference type="SAM" id="Phobius"/>
    </source>
</evidence>
<dbReference type="Proteomes" id="UP000001401">
    <property type="component" value="Chromosome"/>
</dbReference>
<dbReference type="HOGENOM" id="CLU_154378_0_0_9"/>
<organism evidence="2 3">
    <name type="scientific">Evansella cellulosilytica (strain ATCC 21833 / DSM 2522 / FERM P-1141 / JCM 9156 / N-4)</name>
    <name type="common">Bacillus cellulosilyticus</name>
    <dbReference type="NCBI Taxonomy" id="649639"/>
    <lineage>
        <taxon>Bacteria</taxon>
        <taxon>Bacillati</taxon>
        <taxon>Bacillota</taxon>
        <taxon>Bacilli</taxon>
        <taxon>Bacillales</taxon>
        <taxon>Bacillaceae</taxon>
        <taxon>Evansella</taxon>
    </lineage>
</organism>
<accession>E6TYS9</accession>
<evidence type="ECO:0000313" key="2">
    <source>
        <dbReference type="EMBL" id="ADU31264.1"/>
    </source>
</evidence>
<dbReference type="EMBL" id="CP002394">
    <property type="protein sequence ID" value="ADU31264.1"/>
    <property type="molecule type" value="Genomic_DNA"/>
</dbReference>
<dbReference type="OrthoDB" id="2991597at2"/>
<name>E6TYS9_EVAC2</name>
<keyword evidence="1" id="KW-0472">Membrane</keyword>
<protein>
    <submittedName>
        <fullName evidence="2">Uncharacterized protein</fullName>
    </submittedName>
</protein>
<gene>
    <name evidence="2" type="ordered locus">Bcell_3014</name>
</gene>
<dbReference type="AlphaFoldDB" id="E6TYS9"/>
<dbReference type="eggNOG" id="ENOG50331PB">
    <property type="taxonomic scope" value="Bacteria"/>
</dbReference>
<sequence>MSYYDLCCQHRGQVVQIKEKSGNVHVGKIVDVDQQYVWMERMNRHQGFGYGYYGHGPQGQYGPYSYATGPSQYGAPGPGQGYGGGFGRNPYFFPVALAGIGGFALGTAFFW</sequence>
<reference evidence="2" key="1">
    <citation type="submission" date="2010-12" db="EMBL/GenBank/DDBJ databases">
        <title>Complete sequence of Bacillus cellulosilyticus DSM 2522.</title>
        <authorList>
            <consortium name="US DOE Joint Genome Institute"/>
            <person name="Lucas S."/>
            <person name="Copeland A."/>
            <person name="Lapidus A."/>
            <person name="Cheng J.-F."/>
            <person name="Bruce D."/>
            <person name="Goodwin L."/>
            <person name="Pitluck S."/>
            <person name="Chertkov O."/>
            <person name="Detter J.C."/>
            <person name="Han C."/>
            <person name="Tapia R."/>
            <person name="Land M."/>
            <person name="Hauser L."/>
            <person name="Jeffries C."/>
            <person name="Kyrpides N."/>
            <person name="Ivanova N."/>
            <person name="Mikhailova N."/>
            <person name="Brumm P."/>
            <person name="Mead D."/>
            <person name="Woyke T."/>
        </authorList>
    </citation>
    <scope>NUCLEOTIDE SEQUENCE [LARGE SCALE GENOMIC DNA]</scope>
    <source>
        <strain evidence="2">DSM 2522</strain>
    </source>
</reference>
<dbReference type="KEGG" id="bco:Bcell_3014"/>
<proteinExistence type="predicted"/>
<keyword evidence="1" id="KW-1133">Transmembrane helix</keyword>
<feature type="transmembrane region" description="Helical" evidence="1">
    <location>
        <begin position="91"/>
        <end position="110"/>
    </location>
</feature>
<dbReference type="RefSeq" id="WP_013489595.1">
    <property type="nucleotide sequence ID" value="NC_014829.1"/>
</dbReference>